<gene>
    <name evidence="3" type="ORF">E7215_09565</name>
</gene>
<evidence type="ECO:0000259" key="1">
    <source>
        <dbReference type="Pfam" id="PF00534"/>
    </source>
</evidence>
<organism evidence="3 4">
    <name type="scientific">Clostridium sulfidigenes</name>
    <dbReference type="NCBI Taxonomy" id="318464"/>
    <lineage>
        <taxon>Bacteria</taxon>
        <taxon>Bacillati</taxon>
        <taxon>Bacillota</taxon>
        <taxon>Clostridia</taxon>
        <taxon>Eubacteriales</taxon>
        <taxon>Clostridiaceae</taxon>
        <taxon>Clostridium</taxon>
    </lineage>
</organism>
<feature type="domain" description="Glycosyl transferase family 1" evidence="1">
    <location>
        <begin position="211"/>
        <end position="354"/>
    </location>
</feature>
<dbReference type="Pfam" id="PF13439">
    <property type="entry name" value="Glyco_transf_4"/>
    <property type="match status" value="1"/>
</dbReference>
<reference evidence="3" key="1">
    <citation type="submission" date="2019-04" db="EMBL/GenBank/DDBJ databases">
        <title>Evolution of Biomass-Degrading Anaerobic Consortia Revealed by Metagenomics.</title>
        <authorList>
            <person name="Peng X."/>
        </authorList>
    </citation>
    <scope>NUCLEOTIDE SEQUENCE</scope>
    <source>
        <strain evidence="3">SIG254</strain>
    </source>
</reference>
<sequence length="391" mass="45349">MNNNIHVLVIPSWYLTKEHKLRGIFFKEQATNIQKLGAKVGIIYPEVRWLSLLNFTNLRNNYFQTKEHLEDGLITFRKHGWNIYPRFPRKQAEYWVKQGIILGEKYIKKYGIPDVIHAQSTLWGGYVAMKLSEKYKIPYIVTEHSSAYVLTNIEEWKKEAIKEIFKKSSKIFAVSSTYAKRLAEYTDGKEVYIIGNSVDTEFFTMKKYVRREKFTFFTVAFLKKNKGMDILIKAFNLAFKDDNVILRIGGDGDERKNLENLVKELKLEEKIEFLGSLNRKEVKMEMQNCNVFSLASKFETFGVVLIEALSTGTPIVSTNCGGPYDIVNDKVGKLVEVDNIEELAHALKYVYVNYSDYNQNEIRQYCIDNFSNVAIGKKQLEIYNSVTKDKG</sequence>
<proteinExistence type="predicted"/>
<evidence type="ECO:0000313" key="4">
    <source>
        <dbReference type="Proteomes" id="UP000768462"/>
    </source>
</evidence>
<dbReference type="Gene3D" id="3.40.50.2000">
    <property type="entry name" value="Glycogen Phosphorylase B"/>
    <property type="match status" value="2"/>
</dbReference>
<dbReference type="EMBL" id="SVCM01000108">
    <property type="protein sequence ID" value="MBE6060405.1"/>
    <property type="molecule type" value="Genomic_DNA"/>
</dbReference>
<dbReference type="SUPFAM" id="SSF53756">
    <property type="entry name" value="UDP-Glycosyltransferase/glycogen phosphorylase"/>
    <property type="match status" value="1"/>
</dbReference>
<dbReference type="InterPro" id="IPR050194">
    <property type="entry name" value="Glycosyltransferase_grp1"/>
</dbReference>
<dbReference type="GO" id="GO:0016757">
    <property type="term" value="F:glycosyltransferase activity"/>
    <property type="evidence" value="ECO:0007669"/>
    <property type="project" value="InterPro"/>
</dbReference>
<accession>A0A927ZPN7</accession>
<protein>
    <submittedName>
        <fullName evidence="3">Glycosyltransferase family 4 protein</fullName>
    </submittedName>
</protein>
<dbReference type="Proteomes" id="UP000768462">
    <property type="component" value="Unassembled WGS sequence"/>
</dbReference>
<evidence type="ECO:0000313" key="3">
    <source>
        <dbReference type="EMBL" id="MBE6060405.1"/>
    </source>
</evidence>
<dbReference type="PANTHER" id="PTHR45947">
    <property type="entry name" value="SULFOQUINOVOSYL TRANSFERASE SQD2"/>
    <property type="match status" value="1"/>
</dbReference>
<dbReference type="InterPro" id="IPR028098">
    <property type="entry name" value="Glyco_trans_4-like_N"/>
</dbReference>
<comment type="caution">
    <text evidence="3">The sequence shown here is derived from an EMBL/GenBank/DDBJ whole genome shotgun (WGS) entry which is preliminary data.</text>
</comment>
<dbReference type="AlphaFoldDB" id="A0A927ZPN7"/>
<name>A0A927ZPN7_9CLOT</name>
<dbReference type="Pfam" id="PF00534">
    <property type="entry name" value="Glycos_transf_1"/>
    <property type="match status" value="1"/>
</dbReference>
<dbReference type="PANTHER" id="PTHR45947:SF3">
    <property type="entry name" value="SULFOQUINOVOSYL TRANSFERASE SQD2"/>
    <property type="match status" value="1"/>
</dbReference>
<evidence type="ECO:0000259" key="2">
    <source>
        <dbReference type="Pfam" id="PF13439"/>
    </source>
</evidence>
<dbReference type="InterPro" id="IPR001296">
    <property type="entry name" value="Glyco_trans_1"/>
</dbReference>
<feature type="domain" description="Glycosyltransferase subfamily 4-like N-terminal" evidence="2">
    <location>
        <begin position="98"/>
        <end position="201"/>
    </location>
</feature>